<feature type="compositionally biased region" description="Polar residues" evidence="1">
    <location>
        <begin position="35"/>
        <end position="61"/>
    </location>
</feature>
<protein>
    <submittedName>
        <fullName evidence="2">Uncharacterized protein</fullName>
    </submittedName>
</protein>
<evidence type="ECO:0000313" key="3">
    <source>
        <dbReference type="Proteomes" id="UP001211065"/>
    </source>
</evidence>
<keyword evidence="3" id="KW-1185">Reference proteome</keyword>
<accession>A0AAD5TWG9</accession>
<gene>
    <name evidence="2" type="ORF">HK099_007749</name>
</gene>
<organism evidence="2 3">
    <name type="scientific">Clydaea vesicula</name>
    <dbReference type="NCBI Taxonomy" id="447962"/>
    <lineage>
        <taxon>Eukaryota</taxon>
        <taxon>Fungi</taxon>
        <taxon>Fungi incertae sedis</taxon>
        <taxon>Chytridiomycota</taxon>
        <taxon>Chytridiomycota incertae sedis</taxon>
        <taxon>Chytridiomycetes</taxon>
        <taxon>Lobulomycetales</taxon>
        <taxon>Lobulomycetaceae</taxon>
        <taxon>Clydaea</taxon>
    </lineage>
</organism>
<proteinExistence type="predicted"/>
<comment type="caution">
    <text evidence="2">The sequence shown here is derived from an EMBL/GenBank/DDBJ whole genome shotgun (WGS) entry which is preliminary data.</text>
</comment>
<sequence>FAFSFKYTNEINNMASLITRKNSKEETKYKKDYSLHQNSSMGTSSNNISQYLETTENTNAN</sequence>
<evidence type="ECO:0000256" key="1">
    <source>
        <dbReference type="SAM" id="MobiDB-lite"/>
    </source>
</evidence>
<feature type="compositionally biased region" description="Basic and acidic residues" evidence="1">
    <location>
        <begin position="22"/>
        <end position="34"/>
    </location>
</feature>
<dbReference type="AlphaFoldDB" id="A0AAD5TWG9"/>
<dbReference type="EMBL" id="JADGJW010000781">
    <property type="protein sequence ID" value="KAJ3212369.1"/>
    <property type="molecule type" value="Genomic_DNA"/>
</dbReference>
<name>A0AAD5TWG9_9FUNG</name>
<evidence type="ECO:0000313" key="2">
    <source>
        <dbReference type="EMBL" id="KAJ3212369.1"/>
    </source>
</evidence>
<feature type="non-terminal residue" evidence="2">
    <location>
        <position position="1"/>
    </location>
</feature>
<feature type="region of interest" description="Disordered" evidence="1">
    <location>
        <begin position="22"/>
        <end position="61"/>
    </location>
</feature>
<dbReference type="Proteomes" id="UP001211065">
    <property type="component" value="Unassembled WGS sequence"/>
</dbReference>
<reference evidence="2" key="1">
    <citation type="submission" date="2020-05" db="EMBL/GenBank/DDBJ databases">
        <title>Phylogenomic resolution of chytrid fungi.</title>
        <authorList>
            <person name="Stajich J.E."/>
            <person name="Amses K."/>
            <person name="Simmons R."/>
            <person name="Seto K."/>
            <person name="Myers J."/>
            <person name="Bonds A."/>
            <person name="Quandt C.A."/>
            <person name="Barry K."/>
            <person name="Liu P."/>
            <person name="Grigoriev I."/>
            <person name="Longcore J.E."/>
            <person name="James T.Y."/>
        </authorList>
    </citation>
    <scope>NUCLEOTIDE SEQUENCE</scope>
    <source>
        <strain evidence="2">JEL0476</strain>
    </source>
</reference>